<feature type="domain" description="Cell envelope-related transcriptional attenuator" evidence="3">
    <location>
        <begin position="105"/>
        <end position="257"/>
    </location>
</feature>
<proteinExistence type="inferred from homology"/>
<dbReference type="InterPro" id="IPR050922">
    <property type="entry name" value="LytR/CpsA/Psr_CW_biosynth"/>
</dbReference>
<dbReference type="Pfam" id="PF13399">
    <property type="entry name" value="LytR_C"/>
    <property type="match status" value="1"/>
</dbReference>
<feature type="compositionally biased region" description="Pro residues" evidence="2">
    <location>
        <begin position="360"/>
        <end position="378"/>
    </location>
</feature>
<sequence length="520" mass="55141">MTAPAPSPHSRRARHGAPRRPRWGLRLAACAAVAVLAAGGIGHAVVTNIDSRIGRVDPFRGLSNRPPVKVSKGMNILLVGTDARDRIDPEERRRYHLGGTACHCTDTVMLLHLSAARDRVSVVSLPRDTYAEIPAHVDEAGRPRPAHAQKLNAAYAEGGPGLTVRTVELLTGVHVDHYLEVDFTSFMRTVDVVGGVQVCSVRPLRDPYSGLDLPPGTSTLNGGQALQYVRSRHLDGASDLGRMQRQQRFLASLLHTATDGGALLNPVKFQQVAATLLGSVRADRGFDGETLIGLGRAMKNLSPASAEFASVPVGSADYPVPRVGSTVKWDDAAAGRLFEALREDRPLTVRPQRQAHDAKPPVPVPGPGARPGPSPSPSPSSAEAEAEAGQVRIQVYNGSGRRGLARETDRALRAMGFATTGVPADAPGPVAPRTVIQYDPRWDHAVRTLASALPDAELRAVPGQGPLMKVTVGTDFRTVTPVTPVKPQSPQSPQAPRPGTGPGQRAVSGDKVLCPEKSLV</sequence>
<dbReference type="NCBIfam" id="TIGR00350">
    <property type="entry name" value="lytR_cpsA_psr"/>
    <property type="match status" value="1"/>
</dbReference>
<keyword evidence="6" id="KW-1185">Reference proteome</keyword>
<evidence type="ECO:0000259" key="4">
    <source>
        <dbReference type="Pfam" id="PF13399"/>
    </source>
</evidence>
<accession>A0ABQ2YAI9</accession>
<feature type="compositionally biased region" description="Low complexity" evidence="2">
    <location>
        <begin position="480"/>
        <end position="498"/>
    </location>
</feature>
<feature type="region of interest" description="Disordered" evidence="2">
    <location>
        <begin position="344"/>
        <end position="387"/>
    </location>
</feature>
<evidence type="ECO:0000259" key="3">
    <source>
        <dbReference type="Pfam" id="PF03816"/>
    </source>
</evidence>
<dbReference type="InterPro" id="IPR004474">
    <property type="entry name" value="LytR_CpsA_psr"/>
</dbReference>
<feature type="domain" description="LytR/CpsA/Psr regulator C-terminal" evidence="4">
    <location>
        <begin position="390"/>
        <end position="476"/>
    </location>
</feature>
<dbReference type="Proteomes" id="UP000659223">
    <property type="component" value="Unassembled WGS sequence"/>
</dbReference>
<dbReference type="PANTHER" id="PTHR33392:SF6">
    <property type="entry name" value="POLYISOPRENYL-TEICHOIC ACID--PEPTIDOGLYCAN TEICHOIC ACID TRANSFERASE TAGU"/>
    <property type="match status" value="1"/>
</dbReference>
<gene>
    <name evidence="5" type="ORF">GCM10010324_22750</name>
</gene>
<dbReference type="RefSeq" id="WP_190021549.1">
    <property type="nucleotide sequence ID" value="NZ_BMUT01000004.1"/>
</dbReference>
<name>A0ABQ2YAI9_9ACTN</name>
<feature type="region of interest" description="Disordered" evidence="2">
    <location>
        <begin position="480"/>
        <end position="520"/>
    </location>
</feature>
<dbReference type="EMBL" id="BMUT01000004">
    <property type="protein sequence ID" value="GGX76775.1"/>
    <property type="molecule type" value="Genomic_DNA"/>
</dbReference>
<dbReference type="PANTHER" id="PTHR33392">
    <property type="entry name" value="POLYISOPRENYL-TEICHOIC ACID--PEPTIDOGLYCAN TEICHOIC ACID TRANSFERASE TAGU"/>
    <property type="match status" value="1"/>
</dbReference>
<reference evidence="6" key="1">
    <citation type="journal article" date="2019" name="Int. J. Syst. Evol. Microbiol.">
        <title>The Global Catalogue of Microorganisms (GCM) 10K type strain sequencing project: providing services to taxonomists for standard genome sequencing and annotation.</title>
        <authorList>
            <consortium name="The Broad Institute Genomics Platform"/>
            <consortium name="The Broad Institute Genome Sequencing Center for Infectious Disease"/>
            <person name="Wu L."/>
            <person name="Ma J."/>
        </authorList>
    </citation>
    <scope>NUCLEOTIDE SEQUENCE [LARGE SCALE GENOMIC DNA]</scope>
    <source>
        <strain evidence="6">JCM 4586</strain>
    </source>
</reference>
<evidence type="ECO:0000313" key="5">
    <source>
        <dbReference type="EMBL" id="GGX76775.1"/>
    </source>
</evidence>
<evidence type="ECO:0000256" key="1">
    <source>
        <dbReference type="ARBA" id="ARBA00006068"/>
    </source>
</evidence>
<protein>
    <submittedName>
        <fullName evidence="5">LytR family transcriptional regulator</fullName>
    </submittedName>
</protein>
<evidence type="ECO:0000256" key="2">
    <source>
        <dbReference type="SAM" id="MobiDB-lite"/>
    </source>
</evidence>
<dbReference type="InterPro" id="IPR027381">
    <property type="entry name" value="LytR/CpsA/Psr_C"/>
</dbReference>
<comment type="similarity">
    <text evidence="1">Belongs to the LytR/CpsA/Psr (LCP) family.</text>
</comment>
<dbReference type="Gene3D" id="3.40.630.190">
    <property type="entry name" value="LCP protein"/>
    <property type="match status" value="1"/>
</dbReference>
<comment type="caution">
    <text evidence="5">The sequence shown here is derived from an EMBL/GenBank/DDBJ whole genome shotgun (WGS) entry which is preliminary data.</text>
</comment>
<evidence type="ECO:0000313" key="6">
    <source>
        <dbReference type="Proteomes" id="UP000659223"/>
    </source>
</evidence>
<dbReference type="Gene3D" id="3.30.70.2390">
    <property type="match status" value="1"/>
</dbReference>
<organism evidence="5 6">
    <name type="scientific">Streptomyces hiroshimensis</name>
    <dbReference type="NCBI Taxonomy" id="66424"/>
    <lineage>
        <taxon>Bacteria</taxon>
        <taxon>Bacillati</taxon>
        <taxon>Actinomycetota</taxon>
        <taxon>Actinomycetes</taxon>
        <taxon>Kitasatosporales</taxon>
        <taxon>Streptomycetaceae</taxon>
        <taxon>Streptomyces</taxon>
    </lineage>
</organism>
<dbReference type="Pfam" id="PF03816">
    <property type="entry name" value="LytR_cpsA_psr"/>
    <property type="match status" value="1"/>
</dbReference>